<evidence type="ECO:0000313" key="1">
    <source>
        <dbReference type="EMBL" id="KAL3778723.1"/>
    </source>
</evidence>
<organism evidence="1 2">
    <name type="scientific">Stephanodiscus triporus</name>
    <dbReference type="NCBI Taxonomy" id="2934178"/>
    <lineage>
        <taxon>Eukaryota</taxon>
        <taxon>Sar</taxon>
        <taxon>Stramenopiles</taxon>
        <taxon>Ochrophyta</taxon>
        <taxon>Bacillariophyta</taxon>
        <taxon>Coscinodiscophyceae</taxon>
        <taxon>Thalassiosirophycidae</taxon>
        <taxon>Stephanodiscales</taxon>
        <taxon>Stephanodiscaceae</taxon>
        <taxon>Stephanodiscus</taxon>
    </lineage>
</organism>
<accession>A0ABD3NS22</accession>
<dbReference type="EMBL" id="JALLAZ020001203">
    <property type="protein sequence ID" value="KAL3778723.1"/>
    <property type="molecule type" value="Genomic_DNA"/>
</dbReference>
<proteinExistence type="predicted"/>
<dbReference type="Proteomes" id="UP001530315">
    <property type="component" value="Unassembled WGS sequence"/>
</dbReference>
<comment type="caution">
    <text evidence="1">The sequence shown here is derived from an EMBL/GenBank/DDBJ whole genome shotgun (WGS) entry which is preliminary data.</text>
</comment>
<protein>
    <submittedName>
        <fullName evidence="1">Uncharacterized protein</fullName>
    </submittedName>
</protein>
<gene>
    <name evidence="1" type="ORF">ACHAW5_006120</name>
</gene>
<reference evidence="1 2" key="1">
    <citation type="submission" date="2024-10" db="EMBL/GenBank/DDBJ databases">
        <title>Updated reference genomes for cyclostephanoid diatoms.</title>
        <authorList>
            <person name="Roberts W.R."/>
            <person name="Alverson A.J."/>
        </authorList>
    </citation>
    <scope>NUCLEOTIDE SEQUENCE [LARGE SCALE GENOMIC DNA]</scope>
    <source>
        <strain evidence="1 2">AJA276-08</strain>
    </source>
</reference>
<dbReference type="AlphaFoldDB" id="A0ABD3NS22"/>
<evidence type="ECO:0000313" key="2">
    <source>
        <dbReference type="Proteomes" id="UP001530315"/>
    </source>
</evidence>
<keyword evidence="2" id="KW-1185">Reference proteome</keyword>
<name>A0ABD3NS22_9STRA</name>
<sequence length="124" mass="14256">MRLNLGILAAREQQPNVINPMTAEEMWKSQPKFQKYPLHDFKNYNKNMKALVSQKVRRAATEEAIYQEDMRQHTHKEITCRGTPLWNKHAAKAMLIKDVEDGIRTNYETTAAMGIKGSLSSLPL</sequence>